<protein>
    <submittedName>
        <fullName evidence="1">Uncharacterized protein</fullName>
    </submittedName>
</protein>
<comment type="caution">
    <text evidence="1">The sequence shown here is derived from an EMBL/GenBank/DDBJ whole genome shotgun (WGS) entry which is preliminary data.</text>
</comment>
<dbReference type="EMBL" id="BPLR01020622">
    <property type="protein sequence ID" value="GIX80754.1"/>
    <property type="molecule type" value="Genomic_DNA"/>
</dbReference>
<dbReference type="Proteomes" id="UP001054945">
    <property type="component" value="Unassembled WGS sequence"/>
</dbReference>
<organism evidence="1 2">
    <name type="scientific">Caerostris extrusa</name>
    <name type="common">Bark spider</name>
    <name type="synonym">Caerostris bankana</name>
    <dbReference type="NCBI Taxonomy" id="172846"/>
    <lineage>
        <taxon>Eukaryota</taxon>
        <taxon>Metazoa</taxon>
        <taxon>Ecdysozoa</taxon>
        <taxon>Arthropoda</taxon>
        <taxon>Chelicerata</taxon>
        <taxon>Arachnida</taxon>
        <taxon>Araneae</taxon>
        <taxon>Araneomorphae</taxon>
        <taxon>Entelegynae</taxon>
        <taxon>Araneoidea</taxon>
        <taxon>Araneidae</taxon>
        <taxon>Caerostris</taxon>
    </lineage>
</organism>
<keyword evidence="2" id="KW-1185">Reference proteome</keyword>
<reference evidence="1 2" key="1">
    <citation type="submission" date="2021-06" db="EMBL/GenBank/DDBJ databases">
        <title>Caerostris extrusa draft genome.</title>
        <authorList>
            <person name="Kono N."/>
            <person name="Arakawa K."/>
        </authorList>
    </citation>
    <scope>NUCLEOTIDE SEQUENCE [LARGE SCALE GENOMIC DNA]</scope>
</reference>
<proteinExistence type="predicted"/>
<gene>
    <name evidence="1" type="ORF">CEXT_748431</name>
</gene>
<name>A0AAV4N7N0_CAEEX</name>
<evidence type="ECO:0000313" key="2">
    <source>
        <dbReference type="Proteomes" id="UP001054945"/>
    </source>
</evidence>
<accession>A0AAV4N7N0</accession>
<evidence type="ECO:0000313" key="1">
    <source>
        <dbReference type="EMBL" id="GIX80754.1"/>
    </source>
</evidence>
<sequence length="106" mass="12356">MALDGDVDLPPSLDDPYYFCSRFLACSLIFLYLSALHCSDSSFVRLSPLFLVLRYFHFSIFRQLLFSTSSSLDDQIVRLHHLDYYPSLPSRSCKLDYFNVHLYDPS</sequence>
<dbReference type="AlphaFoldDB" id="A0AAV4N7N0"/>